<dbReference type="InterPro" id="IPR002110">
    <property type="entry name" value="Ankyrin_rpt"/>
</dbReference>
<dbReference type="PANTHER" id="PTHR24189">
    <property type="entry name" value="MYOTROPHIN"/>
    <property type="match status" value="1"/>
</dbReference>
<dbReference type="GeneID" id="93571086"/>
<keyword evidence="2 3" id="KW-0040">ANK repeat</keyword>
<dbReference type="Pfam" id="PF12796">
    <property type="entry name" value="Ank_2"/>
    <property type="match status" value="2"/>
</dbReference>
<dbReference type="InterPro" id="IPR036770">
    <property type="entry name" value="Ankyrin_rpt-contain_sf"/>
</dbReference>
<dbReference type="PROSITE" id="PS50297">
    <property type="entry name" value="ANK_REP_REGION"/>
    <property type="match status" value="2"/>
</dbReference>
<dbReference type="SUPFAM" id="SSF48403">
    <property type="entry name" value="Ankyrin repeat"/>
    <property type="match status" value="1"/>
</dbReference>
<dbReference type="Proteomes" id="UP000184499">
    <property type="component" value="Unassembled WGS sequence"/>
</dbReference>
<feature type="repeat" description="ANK" evidence="3">
    <location>
        <begin position="221"/>
        <end position="253"/>
    </location>
</feature>
<feature type="non-terminal residue" evidence="4">
    <location>
        <position position="259"/>
    </location>
</feature>
<dbReference type="VEuPathDB" id="FungiDB:ASPBRDRAFT_134355"/>
<dbReference type="PROSITE" id="PS50088">
    <property type="entry name" value="ANK_REPEAT"/>
    <property type="match status" value="4"/>
</dbReference>
<protein>
    <submittedName>
        <fullName evidence="4">Uncharacterized protein</fullName>
    </submittedName>
</protein>
<keyword evidence="5" id="KW-1185">Reference proteome</keyword>
<dbReference type="PANTHER" id="PTHR24189:SF50">
    <property type="entry name" value="ANKYRIN REPEAT AND SOCS BOX PROTEIN 2"/>
    <property type="match status" value="1"/>
</dbReference>
<feature type="repeat" description="ANK" evidence="3">
    <location>
        <begin position="148"/>
        <end position="186"/>
    </location>
</feature>
<dbReference type="InterPro" id="IPR050745">
    <property type="entry name" value="Multifunctional_regulatory"/>
</dbReference>
<organism evidence="4 5">
    <name type="scientific">Aspergillus brasiliensis (strain CBS 101740 / IMI 381727 / IBT 21946)</name>
    <dbReference type="NCBI Taxonomy" id="767769"/>
    <lineage>
        <taxon>Eukaryota</taxon>
        <taxon>Fungi</taxon>
        <taxon>Dikarya</taxon>
        <taxon>Ascomycota</taxon>
        <taxon>Pezizomycotina</taxon>
        <taxon>Eurotiomycetes</taxon>
        <taxon>Eurotiomycetidae</taxon>
        <taxon>Eurotiales</taxon>
        <taxon>Aspergillaceae</taxon>
        <taxon>Aspergillus</taxon>
        <taxon>Aspergillus subgen. Circumdati</taxon>
    </lineage>
</organism>
<dbReference type="AlphaFoldDB" id="A0A1L9U8E1"/>
<dbReference type="STRING" id="767769.A0A1L9U8E1"/>
<sequence>MLLELPVEVLQGIADWVPTAKALNNFAKSNTHLYQVVNPYLYRYDLEYCDGKTLTTAATLGQEARARLSLAAANKPSLRHIIQKALILAAQHGHKALVELLVSVEGIDPDLPDECKRAPLYYAAHEGHEAVLEMLLQLEVNPDREDGTMETPLGMAARRGNLGVMKLLLATKRLLTAGAKIKVQDDRGRTPLILAAGWGCTSEAVETLIAAGAEIHSQDNRGRTALIHAVRHNDLKAVKALITAGAKIDIQDNSGMTAL</sequence>
<accession>A0A1L9U8E1</accession>
<dbReference type="OMA" id="ESSALWW"/>
<keyword evidence="1" id="KW-0677">Repeat</keyword>
<gene>
    <name evidence="4" type="ORF">ASPBRDRAFT_134355</name>
</gene>
<reference evidence="5" key="1">
    <citation type="journal article" date="2017" name="Genome Biol.">
        <title>Comparative genomics reveals high biological diversity and specific adaptations in the industrially and medically important fungal genus Aspergillus.</title>
        <authorList>
            <person name="de Vries R.P."/>
            <person name="Riley R."/>
            <person name="Wiebenga A."/>
            <person name="Aguilar-Osorio G."/>
            <person name="Amillis S."/>
            <person name="Uchima C.A."/>
            <person name="Anderluh G."/>
            <person name="Asadollahi M."/>
            <person name="Askin M."/>
            <person name="Barry K."/>
            <person name="Battaglia E."/>
            <person name="Bayram O."/>
            <person name="Benocci T."/>
            <person name="Braus-Stromeyer S.A."/>
            <person name="Caldana C."/>
            <person name="Canovas D."/>
            <person name="Cerqueira G.C."/>
            <person name="Chen F."/>
            <person name="Chen W."/>
            <person name="Choi C."/>
            <person name="Clum A."/>
            <person name="Dos Santos R.A."/>
            <person name="Damasio A.R."/>
            <person name="Diallinas G."/>
            <person name="Emri T."/>
            <person name="Fekete E."/>
            <person name="Flipphi M."/>
            <person name="Freyberg S."/>
            <person name="Gallo A."/>
            <person name="Gournas C."/>
            <person name="Habgood R."/>
            <person name="Hainaut M."/>
            <person name="Harispe M.L."/>
            <person name="Henrissat B."/>
            <person name="Hilden K.S."/>
            <person name="Hope R."/>
            <person name="Hossain A."/>
            <person name="Karabika E."/>
            <person name="Karaffa L."/>
            <person name="Karanyi Z."/>
            <person name="Krasevec N."/>
            <person name="Kuo A."/>
            <person name="Kusch H."/>
            <person name="LaButti K."/>
            <person name="Lagendijk E.L."/>
            <person name="Lapidus A."/>
            <person name="Levasseur A."/>
            <person name="Lindquist E."/>
            <person name="Lipzen A."/>
            <person name="Logrieco A.F."/>
            <person name="MacCabe A."/>
            <person name="Maekelae M.R."/>
            <person name="Malavazi I."/>
            <person name="Melin P."/>
            <person name="Meyer V."/>
            <person name="Mielnichuk N."/>
            <person name="Miskei M."/>
            <person name="Molnar A.P."/>
            <person name="Mule G."/>
            <person name="Ngan C.Y."/>
            <person name="Orejas M."/>
            <person name="Orosz E."/>
            <person name="Ouedraogo J.P."/>
            <person name="Overkamp K.M."/>
            <person name="Park H.-S."/>
            <person name="Perrone G."/>
            <person name="Piumi F."/>
            <person name="Punt P.J."/>
            <person name="Ram A.F."/>
            <person name="Ramon A."/>
            <person name="Rauscher S."/>
            <person name="Record E."/>
            <person name="Riano-Pachon D.M."/>
            <person name="Robert V."/>
            <person name="Roehrig J."/>
            <person name="Ruller R."/>
            <person name="Salamov A."/>
            <person name="Salih N.S."/>
            <person name="Samson R.A."/>
            <person name="Sandor E."/>
            <person name="Sanguinetti M."/>
            <person name="Schuetze T."/>
            <person name="Sepcic K."/>
            <person name="Shelest E."/>
            <person name="Sherlock G."/>
            <person name="Sophianopoulou V."/>
            <person name="Squina F.M."/>
            <person name="Sun H."/>
            <person name="Susca A."/>
            <person name="Todd R.B."/>
            <person name="Tsang A."/>
            <person name="Unkles S.E."/>
            <person name="van de Wiele N."/>
            <person name="van Rossen-Uffink D."/>
            <person name="Oliveira J.V."/>
            <person name="Vesth T.C."/>
            <person name="Visser J."/>
            <person name="Yu J.-H."/>
            <person name="Zhou M."/>
            <person name="Andersen M.R."/>
            <person name="Archer D.B."/>
            <person name="Baker S.E."/>
            <person name="Benoit I."/>
            <person name="Brakhage A.A."/>
            <person name="Braus G.H."/>
            <person name="Fischer R."/>
            <person name="Frisvad J.C."/>
            <person name="Goldman G.H."/>
            <person name="Houbraken J."/>
            <person name="Oakley B."/>
            <person name="Pocsi I."/>
            <person name="Scazzocchio C."/>
            <person name="Seiboth B."/>
            <person name="vanKuyk P.A."/>
            <person name="Wortman J."/>
            <person name="Dyer P.S."/>
            <person name="Grigoriev I.V."/>
        </authorList>
    </citation>
    <scope>NUCLEOTIDE SEQUENCE [LARGE SCALE GENOMIC DNA]</scope>
    <source>
        <strain evidence="5">CBS 101740 / IMI 381727 / IBT 21946</strain>
    </source>
</reference>
<evidence type="ECO:0000256" key="2">
    <source>
        <dbReference type="ARBA" id="ARBA00023043"/>
    </source>
</evidence>
<dbReference type="RefSeq" id="XP_067475141.1">
    <property type="nucleotide sequence ID" value="XM_067618598.1"/>
</dbReference>
<evidence type="ECO:0000313" key="5">
    <source>
        <dbReference type="Proteomes" id="UP000184499"/>
    </source>
</evidence>
<proteinExistence type="predicted"/>
<dbReference type="SMART" id="SM00248">
    <property type="entry name" value="ANK"/>
    <property type="match status" value="5"/>
</dbReference>
<name>A0A1L9U8E1_ASPBC</name>
<evidence type="ECO:0000313" key="4">
    <source>
        <dbReference type="EMBL" id="OJJ67892.1"/>
    </source>
</evidence>
<dbReference type="OrthoDB" id="341259at2759"/>
<dbReference type="Gene3D" id="1.25.40.20">
    <property type="entry name" value="Ankyrin repeat-containing domain"/>
    <property type="match status" value="2"/>
</dbReference>
<evidence type="ECO:0000256" key="1">
    <source>
        <dbReference type="ARBA" id="ARBA00022737"/>
    </source>
</evidence>
<feature type="repeat" description="ANK" evidence="3">
    <location>
        <begin position="115"/>
        <end position="147"/>
    </location>
</feature>
<dbReference type="EMBL" id="KV878692">
    <property type="protein sequence ID" value="OJJ67892.1"/>
    <property type="molecule type" value="Genomic_DNA"/>
</dbReference>
<feature type="repeat" description="ANK" evidence="3">
    <location>
        <begin position="187"/>
        <end position="220"/>
    </location>
</feature>
<evidence type="ECO:0000256" key="3">
    <source>
        <dbReference type="PROSITE-ProRule" id="PRU00023"/>
    </source>
</evidence>